<dbReference type="EMBL" id="WPIN01000037">
    <property type="protein sequence ID" value="MVM36280.1"/>
    <property type="molecule type" value="Genomic_DNA"/>
</dbReference>
<organism evidence="2 3">
    <name type="scientific">Spirosoma arboris</name>
    <dbReference type="NCBI Taxonomy" id="2682092"/>
    <lineage>
        <taxon>Bacteria</taxon>
        <taxon>Pseudomonadati</taxon>
        <taxon>Bacteroidota</taxon>
        <taxon>Cytophagia</taxon>
        <taxon>Cytophagales</taxon>
        <taxon>Cytophagaceae</taxon>
        <taxon>Spirosoma</taxon>
    </lineage>
</organism>
<gene>
    <name evidence="2" type="ORF">GO755_40100</name>
</gene>
<protein>
    <submittedName>
        <fullName evidence="2">Uncharacterized protein</fullName>
    </submittedName>
</protein>
<feature type="transmembrane region" description="Helical" evidence="1">
    <location>
        <begin position="6"/>
        <end position="25"/>
    </location>
</feature>
<dbReference type="RefSeq" id="WP_157591077.1">
    <property type="nucleotide sequence ID" value="NZ_WPIN01000037.1"/>
</dbReference>
<keyword evidence="1" id="KW-1133">Transmembrane helix</keyword>
<reference evidence="2 3" key="1">
    <citation type="submission" date="2019-12" db="EMBL/GenBank/DDBJ databases">
        <title>Spirosoma sp. HMF4905 genome sequencing and assembly.</title>
        <authorList>
            <person name="Kang H."/>
            <person name="Cha I."/>
            <person name="Kim H."/>
            <person name="Joh K."/>
        </authorList>
    </citation>
    <scope>NUCLEOTIDE SEQUENCE [LARGE SCALE GENOMIC DNA]</scope>
    <source>
        <strain evidence="2 3">HMF4905</strain>
    </source>
</reference>
<evidence type="ECO:0000256" key="1">
    <source>
        <dbReference type="SAM" id="Phobius"/>
    </source>
</evidence>
<evidence type="ECO:0000313" key="2">
    <source>
        <dbReference type="EMBL" id="MVM36280.1"/>
    </source>
</evidence>
<accession>A0A7K1SRA6</accession>
<dbReference type="AlphaFoldDB" id="A0A7K1SRA6"/>
<keyword evidence="1" id="KW-0472">Membrane</keyword>
<dbReference type="Proteomes" id="UP000436006">
    <property type="component" value="Unassembled WGS sequence"/>
</dbReference>
<sequence length="99" mass="11447">MDITVELVGSVLGGLIGLLSGYIMNVRRQRRELKKSHDELLNLFREMQLAHQADARDYEKWHQEQLNYISTCQAQIQARNESIAKLTSQLNSLKQVHLN</sequence>
<proteinExistence type="predicted"/>
<keyword evidence="1" id="KW-0812">Transmembrane</keyword>
<keyword evidence="3" id="KW-1185">Reference proteome</keyword>
<evidence type="ECO:0000313" key="3">
    <source>
        <dbReference type="Proteomes" id="UP000436006"/>
    </source>
</evidence>
<name>A0A7K1SRA6_9BACT</name>
<comment type="caution">
    <text evidence="2">The sequence shown here is derived from an EMBL/GenBank/DDBJ whole genome shotgun (WGS) entry which is preliminary data.</text>
</comment>